<dbReference type="GO" id="GO:0008233">
    <property type="term" value="F:peptidase activity"/>
    <property type="evidence" value="ECO:0007669"/>
    <property type="project" value="InterPro"/>
</dbReference>
<dbReference type="Pfam" id="PF03412">
    <property type="entry name" value="Peptidase_C39"/>
    <property type="match status" value="1"/>
</dbReference>
<evidence type="ECO:0000259" key="1">
    <source>
        <dbReference type="PROSITE" id="PS50990"/>
    </source>
</evidence>
<feature type="domain" description="Peptidase C39" evidence="1">
    <location>
        <begin position="59"/>
        <end position="189"/>
    </location>
</feature>
<dbReference type="RefSeq" id="WP_012646875.1">
    <property type="nucleotide sequence ID" value="NC_011979.1"/>
</dbReference>
<dbReference type="PROSITE" id="PS50990">
    <property type="entry name" value="PEPTIDASE_C39"/>
    <property type="match status" value="1"/>
</dbReference>
<organism evidence="2 3">
    <name type="scientific">Geotalea daltonii (strain DSM 22248 / JCM 15807 / FRC-32)</name>
    <name type="common">Geobacter daltonii</name>
    <dbReference type="NCBI Taxonomy" id="316067"/>
    <lineage>
        <taxon>Bacteria</taxon>
        <taxon>Pseudomonadati</taxon>
        <taxon>Thermodesulfobacteriota</taxon>
        <taxon>Desulfuromonadia</taxon>
        <taxon>Geobacterales</taxon>
        <taxon>Geobacteraceae</taxon>
        <taxon>Geotalea</taxon>
    </lineage>
</organism>
<dbReference type="GO" id="GO:0006508">
    <property type="term" value="P:proteolysis"/>
    <property type="evidence" value="ECO:0007669"/>
    <property type="project" value="InterPro"/>
</dbReference>
<evidence type="ECO:0000313" key="2">
    <source>
        <dbReference type="EMBL" id="ACM20146.1"/>
    </source>
</evidence>
<accession>B9M6T6</accession>
<dbReference type="HOGENOM" id="CLU_092029_0_0_7"/>
<dbReference type="CDD" id="cd02423">
    <property type="entry name" value="Peptidase_C39G"/>
    <property type="match status" value="1"/>
</dbReference>
<dbReference type="Gene3D" id="3.90.70.10">
    <property type="entry name" value="Cysteine proteinases"/>
    <property type="match status" value="1"/>
</dbReference>
<dbReference type="eggNOG" id="COG3271">
    <property type="taxonomic scope" value="Bacteria"/>
</dbReference>
<dbReference type="AlphaFoldDB" id="B9M6T6"/>
<evidence type="ECO:0000313" key="3">
    <source>
        <dbReference type="Proteomes" id="UP000007721"/>
    </source>
</evidence>
<dbReference type="STRING" id="316067.Geob_1788"/>
<dbReference type="KEGG" id="geo:Geob_1788"/>
<name>B9M6T6_GEODF</name>
<dbReference type="GO" id="GO:0005524">
    <property type="term" value="F:ATP binding"/>
    <property type="evidence" value="ECO:0007669"/>
    <property type="project" value="InterPro"/>
</dbReference>
<dbReference type="EMBL" id="CP001390">
    <property type="protein sequence ID" value="ACM20146.1"/>
    <property type="molecule type" value="Genomic_DNA"/>
</dbReference>
<protein>
    <submittedName>
        <fullName evidence="2">Cysteine peptidase, C39G subfamily</fullName>
    </submittedName>
</protein>
<keyword evidence="3" id="KW-1185">Reference proteome</keyword>
<reference evidence="2 3" key="1">
    <citation type="submission" date="2009-01" db="EMBL/GenBank/DDBJ databases">
        <title>Complete sequence of Geobacter sp. FRC-32.</title>
        <authorList>
            <consortium name="US DOE Joint Genome Institute"/>
            <person name="Lucas S."/>
            <person name="Copeland A."/>
            <person name="Lapidus A."/>
            <person name="Glavina del Rio T."/>
            <person name="Dalin E."/>
            <person name="Tice H."/>
            <person name="Bruce D."/>
            <person name="Goodwin L."/>
            <person name="Pitluck S."/>
            <person name="Saunders E."/>
            <person name="Brettin T."/>
            <person name="Detter J.C."/>
            <person name="Han C."/>
            <person name="Larimer F."/>
            <person name="Land M."/>
            <person name="Hauser L."/>
            <person name="Kyrpides N."/>
            <person name="Ovchinnikova G."/>
            <person name="Kostka J."/>
            <person name="Richardson P."/>
        </authorList>
    </citation>
    <scope>NUCLEOTIDE SEQUENCE [LARGE SCALE GENOMIC DNA]</scope>
    <source>
        <strain evidence="3">DSM 22248 / JCM 15807 / FRC-32</strain>
    </source>
</reference>
<gene>
    <name evidence="2" type="ordered locus">Geob_1788</name>
</gene>
<dbReference type="InterPro" id="IPR005074">
    <property type="entry name" value="Peptidase_C39"/>
</dbReference>
<sequence length="235" mass="26081">MKRMKHSILPVAFFALLPILFVISPVEAGTIVVPGVTGGAFTVKVTSIKEARFRTTVHQQYDFSCGSAALATLLTYNYEEPVTEQEVFKAMFDKGNKEKIRREGFSLLDMKNYLEENGYKAAGYKVTLDRLSQIGVPAIVLINIRGYKHFVVVKGVSAKSVLVSDPAVGAKTIPRAEFESTWNGLIFIILNKKNVAKNYFNRDREWHVKEKAPLGLALSPSELASVTLMLPGVLR</sequence>
<dbReference type="Proteomes" id="UP000007721">
    <property type="component" value="Chromosome"/>
</dbReference>
<proteinExistence type="predicted"/>
<dbReference type="GO" id="GO:0016020">
    <property type="term" value="C:membrane"/>
    <property type="evidence" value="ECO:0007669"/>
    <property type="project" value="InterPro"/>
</dbReference>